<dbReference type="AlphaFoldDB" id="A0A7S2AR99"/>
<evidence type="ECO:0000313" key="1">
    <source>
        <dbReference type="EMBL" id="CAD9374205.1"/>
    </source>
</evidence>
<protein>
    <submittedName>
        <fullName evidence="1">Uncharacterized protein</fullName>
    </submittedName>
</protein>
<proteinExistence type="predicted"/>
<dbReference type="EMBL" id="HBGR01004492">
    <property type="protein sequence ID" value="CAD9374205.1"/>
    <property type="molecule type" value="Transcribed_RNA"/>
</dbReference>
<sequence>MIDLTWKYGLSSMSSAESSPCICAIATLRLDPKKEDVRQSEDALPGNEPNLRRTACDNSDHVMLAADRIVVKLKEVPLLRNVLGAFWRLANPSCEGAVQAMRTGRMTGGSRCADGKNERTSLRRIRRYSEDDRVFTA</sequence>
<reference evidence="1" key="1">
    <citation type="submission" date="2021-01" db="EMBL/GenBank/DDBJ databases">
        <authorList>
            <person name="Corre E."/>
            <person name="Pelletier E."/>
            <person name="Niang G."/>
            <person name="Scheremetjew M."/>
            <person name="Finn R."/>
            <person name="Kale V."/>
            <person name="Holt S."/>
            <person name="Cochrane G."/>
            <person name="Meng A."/>
            <person name="Brown T."/>
            <person name="Cohen L."/>
        </authorList>
    </citation>
    <scope>NUCLEOTIDE SEQUENCE</scope>
    <source>
        <strain evidence="1">RCC733</strain>
    </source>
</reference>
<gene>
    <name evidence="1" type="ORF">PPRO1471_LOCUS2996</name>
</gene>
<accession>A0A7S2AR99</accession>
<organism evidence="1">
    <name type="scientific">Pycnococcus provasolii</name>
    <dbReference type="NCBI Taxonomy" id="41880"/>
    <lineage>
        <taxon>Eukaryota</taxon>
        <taxon>Viridiplantae</taxon>
        <taxon>Chlorophyta</taxon>
        <taxon>Pseudoscourfieldiophyceae</taxon>
        <taxon>Pseudoscourfieldiales</taxon>
        <taxon>Pycnococcaceae</taxon>
        <taxon>Pycnococcus</taxon>
    </lineage>
</organism>
<name>A0A7S2AR99_9CHLO</name>